<evidence type="ECO:0000313" key="3">
    <source>
        <dbReference type="Proteomes" id="UP000269265"/>
    </source>
</evidence>
<reference evidence="2 3" key="1">
    <citation type="submission" date="2018-12" db="EMBL/GenBank/DDBJ databases">
        <title>The whole draft genome of Aquabacterium sp. SJQ9.</title>
        <authorList>
            <person name="Sun L."/>
            <person name="Gao X."/>
            <person name="Chen W."/>
            <person name="Huang K."/>
        </authorList>
    </citation>
    <scope>NUCLEOTIDE SEQUENCE [LARGE SCALE GENOMIC DNA]</scope>
    <source>
        <strain evidence="2 3">SJQ9</strain>
    </source>
</reference>
<dbReference type="EMBL" id="RSED01000002">
    <property type="protein sequence ID" value="RRS06022.1"/>
    <property type="molecule type" value="Genomic_DNA"/>
</dbReference>
<feature type="transmembrane region" description="Helical" evidence="1">
    <location>
        <begin position="160"/>
        <end position="186"/>
    </location>
</feature>
<dbReference type="Proteomes" id="UP000269265">
    <property type="component" value="Unassembled WGS sequence"/>
</dbReference>
<keyword evidence="1" id="KW-1133">Transmembrane helix</keyword>
<name>A0A426VGJ1_9BURK</name>
<dbReference type="AlphaFoldDB" id="A0A426VGJ1"/>
<keyword evidence="1" id="KW-0812">Transmembrane</keyword>
<protein>
    <submittedName>
        <fullName evidence="2">Uncharacterized protein</fullName>
    </submittedName>
</protein>
<feature type="transmembrane region" description="Helical" evidence="1">
    <location>
        <begin position="55"/>
        <end position="74"/>
    </location>
</feature>
<feature type="transmembrane region" description="Helical" evidence="1">
    <location>
        <begin position="192"/>
        <end position="214"/>
    </location>
</feature>
<keyword evidence="1" id="KW-0472">Membrane</keyword>
<accession>A0A426VGJ1</accession>
<proteinExistence type="predicted"/>
<feature type="transmembrane region" description="Helical" evidence="1">
    <location>
        <begin position="226"/>
        <end position="244"/>
    </location>
</feature>
<gene>
    <name evidence="2" type="ORF">EIP75_03050</name>
</gene>
<evidence type="ECO:0000256" key="1">
    <source>
        <dbReference type="SAM" id="Phobius"/>
    </source>
</evidence>
<organism evidence="2 3">
    <name type="scientific">Aquabacterium soli</name>
    <dbReference type="NCBI Taxonomy" id="2493092"/>
    <lineage>
        <taxon>Bacteria</taxon>
        <taxon>Pseudomonadati</taxon>
        <taxon>Pseudomonadota</taxon>
        <taxon>Betaproteobacteria</taxon>
        <taxon>Burkholderiales</taxon>
        <taxon>Aquabacterium</taxon>
    </lineage>
</organism>
<comment type="caution">
    <text evidence="2">The sequence shown here is derived from an EMBL/GenBank/DDBJ whole genome shotgun (WGS) entry which is preliminary data.</text>
</comment>
<keyword evidence="3" id="KW-1185">Reference proteome</keyword>
<feature type="transmembrane region" description="Helical" evidence="1">
    <location>
        <begin position="21"/>
        <end position="43"/>
    </location>
</feature>
<sequence>MRRAHASRQQLRAELRQRYWLRAHIAMIALLTLAALWLVSALLMHAGVASLALRYSLACPVAYGVYLLLLRWWAGALARRESPLDGLDAPSIELPHGSPSSAGAHEPSFSSGGGGDFAGGGADAGWDLTAAEGIGEGIGNGLGSLAKGAGSVLDGLDEGAVVIVPLAVLLGLIALLGGLIGTGVLMMFGVEVLLAVAVEVGLASLAGTLAYKGFMEGWLSSALRHTWRGALAVLLLAVALGAVLDRWVPEARSLPHAARLIQG</sequence>
<evidence type="ECO:0000313" key="2">
    <source>
        <dbReference type="EMBL" id="RRS06022.1"/>
    </source>
</evidence>